<dbReference type="InterPro" id="IPR029062">
    <property type="entry name" value="Class_I_gatase-like"/>
</dbReference>
<name>A0A517R0I5_9PLAN</name>
<protein>
    <submittedName>
        <fullName evidence="4">von Willebrand factor type A domain protein</fullName>
    </submittedName>
</protein>
<dbReference type="Pfam" id="PF13519">
    <property type="entry name" value="VWA_2"/>
    <property type="match status" value="1"/>
</dbReference>
<evidence type="ECO:0000256" key="1">
    <source>
        <dbReference type="SAM" id="MobiDB-lite"/>
    </source>
</evidence>
<dbReference type="SUPFAM" id="SSF52317">
    <property type="entry name" value="Class I glutamine amidotransferase-like"/>
    <property type="match status" value="1"/>
</dbReference>
<dbReference type="Proteomes" id="UP000317318">
    <property type="component" value="Chromosome"/>
</dbReference>
<feature type="region of interest" description="Disordered" evidence="1">
    <location>
        <begin position="937"/>
        <end position="1019"/>
    </location>
</feature>
<dbReference type="Gene3D" id="3.40.50.410">
    <property type="entry name" value="von Willebrand factor, type A domain"/>
    <property type="match status" value="1"/>
</dbReference>
<evidence type="ECO:0000313" key="5">
    <source>
        <dbReference type="Proteomes" id="UP000317318"/>
    </source>
</evidence>
<reference evidence="4 5" key="1">
    <citation type="submission" date="2019-02" db="EMBL/GenBank/DDBJ databases">
        <title>Deep-cultivation of Planctomycetes and their phenomic and genomic characterization uncovers novel biology.</title>
        <authorList>
            <person name="Wiegand S."/>
            <person name="Jogler M."/>
            <person name="Boedeker C."/>
            <person name="Pinto D."/>
            <person name="Vollmers J."/>
            <person name="Rivas-Marin E."/>
            <person name="Kohn T."/>
            <person name="Peeters S.H."/>
            <person name="Heuer A."/>
            <person name="Rast P."/>
            <person name="Oberbeckmann S."/>
            <person name="Bunk B."/>
            <person name="Jeske O."/>
            <person name="Meyerdierks A."/>
            <person name="Storesund J.E."/>
            <person name="Kallscheuer N."/>
            <person name="Luecker S."/>
            <person name="Lage O.M."/>
            <person name="Pohl T."/>
            <person name="Merkel B.J."/>
            <person name="Hornburger P."/>
            <person name="Mueller R.-W."/>
            <person name="Bruemmer F."/>
            <person name="Labrenz M."/>
            <person name="Spormann A.M."/>
            <person name="Op den Camp H."/>
            <person name="Overmann J."/>
            <person name="Amann R."/>
            <person name="Jetten M.S.M."/>
            <person name="Mascher T."/>
            <person name="Medema M.H."/>
            <person name="Devos D.P."/>
            <person name="Kaster A.-K."/>
            <person name="Ovreas L."/>
            <person name="Rohde M."/>
            <person name="Galperin M.Y."/>
            <person name="Jogler C."/>
        </authorList>
    </citation>
    <scope>NUCLEOTIDE SEQUENCE [LARGE SCALE GENOMIC DNA]</scope>
    <source>
        <strain evidence="4 5">Pan189</strain>
    </source>
</reference>
<dbReference type="SMART" id="SM00327">
    <property type="entry name" value="VWA"/>
    <property type="match status" value="1"/>
</dbReference>
<organism evidence="4 5">
    <name type="scientific">Stratiformator vulcanicus</name>
    <dbReference type="NCBI Taxonomy" id="2527980"/>
    <lineage>
        <taxon>Bacteria</taxon>
        <taxon>Pseudomonadati</taxon>
        <taxon>Planctomycetota</taxon>
        <taxon>Planctomycetia</taxon>
        <taxon>Planctomycetales</taxon>
        <taxon>Planctomycetaceae</taxon>
        <taxon>Stratiformator</taxon>
    </lineage>
</organism>
<dbReference type="InterPro" id="IPR002035">
    <property type="entry name" value="VWF_A"/>
</dbReference>
<evidence type="ECO:0000313" key="4">
    <source>
        <dbReference type="EMBL" id="QDT37344.1"/>
    </source>
</evidence>
<dbReference type="Gene3D" id="3.40.50.880">
    <property type="match status" value="2"/>
</dbReference>
<dbReference type="InterPro" id="IPR036465">
    <property type="entry name" value="vWFA_dom_sf"/>
</dbReference>
<feature type="transmembrane region" description="Helical" evidence="2">
    <location>
        <begin position="68"/>
        <end position="88"/>
    </location>
</feature>
<dbReference type="RefSeq" id="WP_310821248.1">
    <property type="nucleotide sequence ID" value="NZ_CP036268.1"/>
</dbReference>
<dbReference type="KEGG" id="svp:Pan189_17170"/>
<keyword evidence="2" id="KW-1133">Transmembrane helix</keyword>
<dbReference type="SUPFAM" id="SSF53300">
    <property type="entry name" value="vWA-like"/>
    <property type="match status" value="2"/>
</dbReference>
<dbReference type="AlphaFoldDB" id="A0A517R0I5"/>
<dbReference type="EMBL" id="CP036268">
    <property type="protein sequence ID" value="QDT37344.1"/>
    <property type="molecule type" value="Genomic_DNA"/>
</dbReference>
<sequence>MSRGLTNQQSNGPIKAIRSLLSWVFPAPRRAVGWTDVLPLALFLAAFYGTLGYLFATDRIDFAWPRRLLYLAPIFPWIWWLSVAGGSGATKTRAAVALLLRLTVAGLLITAIAEPRAVRLRDDLAVMYALDVSGSIDPGTLEAGRKFFADTVYQKPSDDQAGMIVFGRNAAVELPPRTVLPGELPQVGSLIESGGTDLASSLSLSAAMIPADQPGRIVLMSDGAQTQGDLDSVIAQLNSRGIEVDVLPIEYAYENEVWLERLELPRYVKRGETYDAAVVLSSLKAGSGTLVVRENGEKLAEIPVEFEAGKNRITLPISLREPGYYEYEAVIVPPEGEDRVEHNNKVVNALRLQGEGVVAIVTDPDGDARDWKELVAAIREGRRGVKLISAYDLPDDPLAMLPYDLLIFANVGADAFDARQLQAVHDSVRDLGMGFLMLGGPNSFGPGGYHNTLVEAALPVSMDVTNRKVLPKGALAIILHTCEFPEGNTYAKRITKEAIRVLSDKDEVGVLVYDYQGGEKWLFELTPAGELPRLAKLINNAQIGDMPSFDTTMRLGLQGLKKSDAATKHMIIISDADPSIPAPKLMQDFVAEKISISTVAVFPHTPNDTGSLQDIASLTKGNFYYPKNANRLPSIFIKEAKTLERSMIENETVTPQIEDGLHPVLKGISDPPPIHGYVLSSQKGFPARLLMRAPNKDAEDVGELDPLLSVWQYGIGRSGAFASDLSSNWGRDWLTWDRFQPFVEQVVTHLSRTQTDTQLRLSADSEGNEAIFVIEDYHPSGDPISVTALVRGPNDKAESIELRQVGPRRYEARMPLWGEGRYQVMAIGQGTGKRTDRVAGGLIVPYSPEFTRFRSNPIVLSDIAERTGGSVLTPEATSEQIYPAERATRKSTRPIFDWLLLAVAILLPLDVAVRRVQLDWMTVKGWFGMDRRKSGTATMDRLLDRKRGQKPTTTPPTREGKPLSQKQSPPSQRPRMPQSTNKPPPQPKPGESNEDGSTMSRLLEAKRRRQQGGDADQSE</sequence>
<evidence type="ECO:0000256" key="2">
    <source>
        <dbReference type="SAM" id="Phobius"/>
    </source>
</evidence>
<keyword evidence="2" id="KW-0472">Membrane</keyword>
<keyword evidence="2" id="KW-0812">Transmembrane</keyword>
<proteinExistence type="predicted"/>
<dbReference type="PANTHER" id="PTHR37947">
    <property type="entry name" value="BLL2462 PROTEIN"/>
    <property type="match status" value="1"/>
</dbReference>
<dbReference type="CDD" id="cd00198">
    <property type="entry name" value="vWFA"/>
    <property type="match status" value="1"/>
</dbReference>
<feature type="domain" description="VWFA" evidence="3">
    <location>
        <begin position="123"/>
        <end position="289"/>
    </location>
</feature>
<accession>A0A517R0I5</accession>
<feature type="transmembrane region" description="Helical" evidence="2">
    <location>
        <begin position="37"/>
        <end position="56"/>
    </location>
</feature>
<dbReference type="CDD" id="cd01653">
    <property type="entry name" value="GATase1"/>
    <property type="match status" value="1"/>
</dbReference>
<feature type="compositionally biased region" description="Low complexity" evidence="1">
    <location>
        <begin position="964"/>
        <end position="979"/>
    </location>
</feature>
<dbReference type="PANTHER" id="PTHR37947:SF2">
    <property type="entry name" value="VON WILLEBRAND FACTOR TYPE A"/>
    <property type="match status" value="1"/>
</dbReference>
<evidence type="ECO:0000259" key="3">
    <source>
        <dbReference type="SMART" id="SM00327"/>
    </source>
</evidence>
<keyword evidence="5" id="KW-1185">Reference proteome</keyword>
<gene>
    <name evidence="4" type="ORF">Pan189_17170</name>
</gene>